<dbReference type="AlphaFoldDB" id="A0A9D3YD07"/>
<feature type="compositionally biased region" description="Polar residues" evidence="1">
    <location>
        <begin position="58"/>
        <end position="68"/>
    </location>
</feature>
<sequence length="87" mass="9481">MYIPLQPGSSTVRRQEQCVRTANMARTSVSSRRGTYRPLPHMPMRGLRSPPSDRRAGSSGTHSPSVSLWGTAGEAPAMQLKTTTQIV</sequence>
<dbReference type="Proteomes" id="UP000828390">
    <property type="component" value="Unassembled WGS sequence"/>
</dbReference>
<accession>A0A9D3YD07</accession>
<evidence type="ECO:0000313" key="3">
    <source>
        <dbReference type="Proteomes" id="UP000828390"/>
    </source>
</evidence>
<comment type="caution">
    <text evidence="2">The sequence shown here is derived from an EMBL/GenBank/DDBJ whole genome shotgun (WGS) entry which is preliminary data.</text>
</comment>
<dbReference type="EMBL" id="JAIWYP010000016">
    <property type="protein sequence ID" value="KAH3696254.1"/>
    <property type="molecule type" value="Genomic_DNA"/>
</dbReference>
<protein>
    <submittedName>
        <fullName evidence="2">Uncharacterized protein</fullName>
    </submittedName>
</protein>
<evidence type="ECO:0000313" key="2">
    <source>
        <dbReference type="EMBL" id="KAH3696254.1"/>
    </source>
</evidence>
<evidence type="ECO:0000256" key="1">
    <source>
        <dbReference type="SAM" id="MobiDB-lite"/>
    </source>
</evidence>
<feature type="region of interest" description="Disordered" evidence="1">
    <location>
        <begin position="1"/>
        <end position="87"/>
    </location>
</feature>
<reference evidence="2" key="1">
    <citation type="journal article" date="2019" name="bioRxiv">
        <title>The Genome of the Zebra Mussel, Dreissena polymorpha: A Resource for Invasive Species Research.</title>
        <authorList>
            <person name="McCartney M.A."/>
            <person name="Auch B."/>
            <person name="Kono T."/>
            <person name="Mallez S."/>
            <person name="Zhang Y."/>
            <person name="Obille A."/>
            <person name="Becker A."/>
            <person name="Abrahante J.E."/>
            <person name="Garbe J."/>
            <person name="Badalamenti J.P."/>
            <person name="Herman A."/>
            <person name="Mangelson H."/>
            <person name="Liachko I."/>
            <person name="Sullivan S."/>
            <person name="Sone E.D."/>
            <person name="Koren S."/>
            <person name="Silverstein K.A.T."/>
            <person name="Beckman K.B."/>
            <person name="Gohl D.M."/>
        </authorList>
    </citation>
    <scope>NUCLEOTIDE SEQUENCE</scope>
    <source>
        <strain evidence="2">Duluth1</strain>
        <tissue evidence="2">Whole animal</tissue>
    </source>
</reference>
<reference evidence="2" key="2">
    <citation type="submission" date="2020-11" db="EMBL/GenBank/DDBJ databases">
        <authorList>
            <person name="McCartney M.A."/>
            <person name="Auch B."/>
            <person name="Kono T."/>
            <person name="Mallez S."/>
            <person name="Becker A."/>
            <person name="Gohl D.M."/>
            <person name="Silverstein K.A.T."/>
            <person name="Koren S."/>
            <person name="Bechman K.B."/>
            <person name="Herman A."/>
            <person name="Abrahante J.E."/>
            <person name="Garbe J."/>
        </authorList>
    </citation>
    <scope>NUCLEOTIDE SEQUENCE</scope>
    <source>
        <strain evidence="2">Duluth1</strain>
        <tissue evidence="2">Whole animal</tissue>
    </source>
</reference>
<organism evidence="2 3">
    <name type="scientific">Dreissena polymorpha</name>
    <name type="common">Zebra mussel</name>
    <name type="synonym">Mytilus polymorpha</name>
    <dbReference type="NCBI Taxonomy" id="45954"/>
    <lineage>
        <taxon>Eukaryota</taxon>
        <taxon>Metazoa</taxon>
        <taxon>Spiralia</taxon>
        <taxon>Lophotrochozoa</taxon>
        <taxon>Mollusca</taxon>
        <taxon>Bivalvia</taxon>
        <taxon>Autobranchia</taxon>
        <taxon>Heteroconchia</taxon>
        <taxon>Euheterodonta</taxon>
        <taxon>Imparidentia</taxon>
        <taxon>Neoheterodontei</taxon>
        <taxon>Myida</taxon>
        <taxon>Dreissenoidea</taxon>
        <taxon>Dreissenidae</taxon>
        <taxon>Dreissena</taxon>
    </lineage>
</organism>
<name>A0A9D3YD07_DREPO</name>
<keyword evidence="3" id="KW-1185">Reference proteome</keyword>
<gene>
    <name evidence="2" type="ORF">DPMN_083719</name>
</gene>
<proteinExistence type="predicted"/>
<feature type="compositionally biased region" description="Polar residues" evidence="1">
    <location>
        <begin position="7"/>
        <end position="33"/>
    </location>
</feature>